<dbReference type="Proteomes" id="UP001221898">
    <property type="component" value="Unassembled WGS sequence"/>
</dbReference>
<dbReference type="InterPro" id="IPR001394">
    <property type="entry name" value="Peptidase_C19_UCH"/>
</dbReference>
<dbReference type="InterPro" id="IPR028889">
    <property type="entry name" value="USP"/>
</dbReference>
<evidence type="ECO:0000259" key="3">
    <source>
        <dbReference type="PROSITE" id="PS50235"/>
    </source>
</evidence>
<dbReference type="PROSITE" id="PS00972">
    <property type="entry name" value="USP_1"/>
    <property type="match status" value="1"/>
</dbReference>
<comment type="similarity">
    <text evidence="1">Belongs to the peptidase C19 family.</text>
</comment>
<dbReference type="EC" id="3.4.19.12" evidence="1"/>
<dbReference type="Gene3D" id="3.90.70.10">
    <property type="entry name" value="Cysteine proteinases"/>
    <property type="match status" value="1"/>
</dbReference>
<comment type="catalytic activity">
    <reaction evidence="1">
        <text>Thiol-dependent hydrolysis of ester, thioester, amide, peptide and isopeptide bonds formed by the C-terminal Gly of ubiquitin (a 76-residue protein attached to proteins as an intracellular targeting signal).</text>
        <dbReference type="EC" id="3.4.19.12"/>
    </reaction>
</comment>
<reference evidence="4" key="1">
    <citation type="journal article" date="2023" name="Science">
        <title>Genome structures resolve the early diversification of teleost fishes.</title>
        <authorList>
            <person name="Parey E."/>
            <person name="Louis A."/>
            <person name="Montfort J."/>
            <person name="Bouchez O."/>
            <person name="Roques C."/>
            <person name="Iampietro C."/>
            <person name="Lluch J."/>
            <person name="Castinel A."/>
            <person name="Donnadieu C."/>
            <person name="Desvignes T."/>
            <person name="Floi Bucao C."/>
            <person name="Jouanno E."/>
            <person name="Wen M."/>
            <person name="Mejri S."/>
            <person name="Dirks R."/>
            <person name="Jansen H."/>
            <person name="Henkel C."/>
            <person name="Chen W.J."/>
            <person name="Zahm M."/>
            <person name="Cabau C."/>
            <person name="Klopp C."/>
            <person name="Thompson A.W."/>
            <person name="Robinson-Rechavi M."/>
            <person name="Braasch I."/>
            <person name="Lecointre G."/>
            <person name="Bobe J."/>
            <person name="Postlethwait J.H."/>
            <person name="Berthelot C."/>
            <person name="Roest Crollius H."/>
            <person name="Guiguen Y."/>
        </authorList>
    </citation>
    <scope>NUCLEOTIDE SEQUENCE</scope>
    <source>
        <strain evidence="4">NC1722</strain>
    </source>
</reference>
<evidence type="ECO:0000256" key="2">
    <source>
        <dbReference type="SAM" id="MobiDB-lite"/>
    </source>
</evidence>
<keyword evidence="1" id="KW-0378">Hydrolase</keyword>
<keyword evidence="5" id="KW-1185">Reference proteome</keyword>
<keyword evidence="1" id="KW-0833">Ubl conjugation pathway</keyword>
<name>A0AAD7WRQ4_9TELE</name>
<keyword evidence="1" id="KW-0645">Protease</keyword>
<dbReference type="PROSITE" id="PS00973">
    <property type="entry name" value="USP_2"/>
    <property type="match status" value="1"/>
</dbReference>
<comment type="caution">
    <text evidence="4">The sequence shown here is derived from an EMBL/GenBank/DDBJ whole genome shotgun (WGS) entry which is preliminary data.</text>
</comment>
<protein>
    <recommendedName>
        <fullName evidence="1">Ubiquitin carboxyl-terminal hydrolase</fullName>
        <ecNumber evidence="1">3.4.19.12</ecNumber>
    </recommendedName>
</protein>
<dbReference type="Pfam" id="PF00443">
    <property type="entry name" value="UCH"/>
    <property type="match status" value="1"/>
</dbReference>
<sequence length="936" mass="102963">MDKILEAVMMSPHSKVVKQGMVRRVVESAPQPLDGSQCRAMFHVSTKLFLLGESQFKRDAGREVLEAFARHHQPEFEDFFNVRFVLRLMRDGYPPLGKRSPQIFLYLQTGLRFVADAPSAPDLFHLLQIEVLRMVCERPGPELCEQLSRLLSRCPRCVPSGNLQTVFCQQLIQTIRLFQCQSQQDDDIVTFLERVTKTSGMLQTVWRVNMATILPSLKELFIVISTPGEGGSVPSNALASVVQYVPLELMEGAVRNLTNDKNISDAQMLTAICRMIDWLSWPFTKNTDKWVIALMKGVAIVKKCVILIEVTLTKIEEVFAKLFYPIVREGALSVLSYLLLSFQQSPEAFHLLLSQIPPLVSCLSAEGTDSSRQCLQQLVELVHCLLFRFTGFPDLYQPILEVIKDFPGPSEEQVKQVLGQGAWTSQRADQVSLCQRLAPKSETGKTGLVNLGNTCYMNSVIQALFMASDFRLAVMALKNCDLLPLMGKLQRLFAFLQHSQRPAISPDGFLAASNPAWFNPGSQQDCSEYLKYLLDRFHEEEKKSGQKARGLSESQANATLINKMFGGKMVTRIRCLRCHNVSQREEAFSDLSLALPPPNHRRDGSFILSPSPAVVEGAGPPGPGRREGGGPERWQEPRARVVPVDTVPVETVGSLERVEPPAANEGLAGASPSAARPSPDGVALSVPDLINFFLTPEMLTGDNKYHCQRCSSLQNAEKVVEVTEGPHYLILTLLRFSFNLATMRRRKILDNVSIPLVLKIPVRLPPRRPESVGAGEAGPGAGTGAGAGGSAYVSLTYDLASVVVHSGVSSESGHYYCYARECDGEAGGGGSSDDPGRTAPQWFLFNDTRVSYSSFEAVSNVTAHFPKDTAELIEAIAKDNTLHLKEQERGVRHRAALSPSAAEPPVWLKDPRGREGRPTTATVDQGPGVGVEVAAL</sequence>
<feature type="region of interest" description="Disordered" evidence="2">
    <location>
        <begin position="655"/>
        <end position="680"/>
    </location>
</feature>
<evidence type="ECO:0000256" key="1">
    <source>
        <dbReference type="RuleBase" id="RU366025"/>
    </source>
</evidence>
<dbReference type="PANTHER" id="PTHR24006">
    <property type="entry name" value="UBIQUITIN CARBOXYL-TERMINAL HYDROLASE"/>
    <property type="match status" value="1"/>
</dbReference>
<dbReference type="InterPro" id="IPR050164">
    <property type="entry name" value="Peptidase_C19"/>
</dbReference>
<feature type="domain" description="USP" evidence="3">
    <location>
        <begin position="446"/>
        <end position="871"/>
    </location>
</feature>
<dbReference type="SUPFAM" id="SSF54001">
    <property type="entry name" value="Cysteine proteinases"/>
    <property type="match status" value="1"/>
</dbReference>
<keyword evidence="1" id="KW-0788">Thiol protease</keyword>
<organism evidence="4 5">
    <name type="scientific">Aldrovandia affinis</name>
    <dbReference type="NCBI Taxonomy" id="143900"/>
    <lineage>
        <taxon>Eukaryota</taxon>
        <taxon>Metazoa</taxon>
        <taxon>Chordata</taxon>
        <taxon>Craniata</taxon>
        <taxon>Vertebrata</taxon>
        <taxon>Euteleostomi</taxon>
        <taxon>Actinopterygii</taxon>
        <taxon>Neopterygii</taxon>
        <taxon>Teleostei</taxon>
        <taxon>Notacanthiformes</taxon>
        <taxon>Halosauridae</taxon>
        <taxon>Aldrovandia</taxon>
    </lineage>
</organism>
<dbReference type="InterPro" id="IPR038765">
    <property type="entry name" value="Papain-like_cys_pep_sf"/>
</dbReference>
<dbReference type="GO" id="GO:0016579">
    <property type="term" value="P:protein deubiquitination"/>
    <property type="evidence" value="ECO:0007669"/>
    <property type="project" value="InterPro"/>
</dbReference>
<proteinExistence type="inferred from homology"/>
<dbReference type="GO" id="GO:0006508">
    <property type="term" value="P:proteolysis"/>
    <property type="evidence" value="ECO:0007669"/>
    <property type="project" value="UniProtKB-KW"/>
</dbReference>
<feature type="region of interest" description="Disordered" evidence="2">
    <location>
        <begin position="610"/>
        <end position="635"/>
    </location>
</feature>
<accession>A0AAD7WRQ4</accession>
<dbReference type="GO" id="GO:0005634">
    <property type="term" value="C:nucleus"/>
    <property type="evidence" value="ECO:0007669"/>
    <property type="project" value="TreeGrafter"/>
</dbReference>
<feature type="compositionally biased region" description="Low complexity" evidence="2">
    <location>
        <begin position="670"/>
        <end position="679"/>
    </location>
</feature>
<dbReference type="PANTHER" id="PTHR24006:SF660">
    <property type="entry name" value="UBIQUITIN CARBOXYL-TERMINAL HYDROLASE 35"/>
    <property type="match status" value="1"/>
</dbReference>
<dbReference type="InterPro" id="IPR049407">
    <property type="entry name" value="Usp38-like_N"/>
</dbReference>
<evidence type="ECO:0000313" key="4">
    <source>
        <dbReference type="EMBL" id="KAJ8405899.1"/>
    </source>
</evidence>
<dbReference type="AlphaFoldDB" id="A0AAD7WRQ4"/>
<dbReference type="InterPro" id="IPR018200">
    <property type="entry name" value="USP_CS"/>
</dbReference>
<dbReference type="GO" id="GO:0005829">
    <property type="term" value="C:cytosol"/>
    <property type="evidence" value="ECO:0007669"/>
    <property type="project" value="TreeGrafter"/>
</dbReference>
<gene>
    <name evidence="4" type="ORF">AAFF_G00313360</name>
</gene>
<evidence type="ECO:0000313" key="5">
    <source>
        <dbReference type="Proteomes" id="UP001221898"/>
    </source>
</evidence>
<dbReference type="EMBL" id="JAINUG010000046">
    <property type="protein sequence ID" value="KAJ8405899.1"/>
    <property type="molecule type" value="Genomic_DNA"/>
</dbReference>
<dbReference type="PROSITE" id="PS50235">
    <property type="entry name" value="USP_3"/>
    <property type="match status" value="1"/>
</dbReference>
<feature type="region of interest" description="Disordered" evidence="2">
    <location>
        <begin position="889"/>
        <end position="929"/>
    </location>
</feature>
<feature type="compositionally biased region" description="Basic and acidic residues" evidence="2">
    <location>
        <begin position="624"/>
        <end position="635"/>
    </location>
</feature>
<dbReference type="Pfam" id="PF21246">
    <property type="entry name" value="Usp38-like_N"/>
    <property type="match status" value="1"/>
</dbReference>
<dbReference type="GO" id="GO:0004843">
    <property type="term" value="F:cysteine-type deubiquitinase activity"/>
    <property type="evidence" value="ECO:0007669"/>
    <property type="project" value="UniProtKB-UniRule"/>
</dbReference>